<evidence type="ECO:0008006" key="2">
    <source>
        <dbReference type="Google" id="ProtNLM"/>
    </source>
</evidence>
<dbReference type="InterPro" id="IPR036116">
    <property type="entry name" value="FN3_sf"/>
</dbReference>
<organism evidence="1">
    <name type="scientific">Amphimedon queenslandica</name>
    <name type="common">Sponge</name>
    <dbReference type="NCBI Taxonomy" id="400682"/>
    <lineage>
        <taxon>Eukaryota</taxon>
        <taxon>Metazoa</taxon>
        <taxon>Porifera</taxon>
        <taxon>Demospongiae</taxon>
        <taxon>Heteroscleromorpha</taxon>
        <taxon>Haplosclerida</taxon>
        <taxon>Niphatidae</taxon>
        <taxon>Amphimedon</taxon>
    </lineage>
</organism>
<proteinExistence type="predicted"/>
<dbReference type="EnsemblMetazoa" id="Aqu2.1.32703_001">
    <property type="protein sequence ID" value="Aqu2.1.32703_001"/>
    <property type="gene ID" value="Aqu2.1.32703"/>
</dbReference>
<dbReference type="AlphaFoldDB" id="A0A1X7UY61"/>
<evidence type="ECO:0000313" key="1">
    <source>
        <dbReference type="EnsemblMetazoa" id="Aqu2.1.32703_001"/>
    </source>
</evidence>
<protein>
    <recommendedName>
        <fullName evidence="2">Fibronectin type-III domain-containing protein</fullName>
    </recommendedName>
</protein>
<accession>A0A1X7UY61</accession>
<dbReference type="SUPFAM" id="SSF49265">
    <property type="entry name" value="Fibronectin type III"/>
    <property type="match status" value="1"/>
</dbReference>
<reference evidence="1" key="1">
    <citation type="submission" date="2017-05" db="UniProtKB">
        <authorList>
            <consortium name="EnsemblMetazoa"/>
        </authorList>
    </citation>
    <scope>IDENTIFICATION</scope>
</reference>
<dbReference type="InParanoid" id="A0A1X7UY61"/>
<sequence length="656" mass="71860">VSLPCDYNNLFNNYTYMLLQRDYCKGEINSSLIEITSEQIDDNDGSTVSISVNIESLIHDSTWSVAVIVLNRFGADTTDYTNITNDKTNIKQCYSEPILSLSTAIMLSKTLTPSLSPSSIYKSGSIQTSMDCTAVIITSTVYISNITTTPSTNVIPIVIGTTATVMILLIVAGNRCTSNQNVTVPLESCPAYDDISRMNTANCEAYGKRDAFITADLLFYSVDSCSTVSRSGVSLTGVCPNDTFTVPIGTTLTYECSYNFSSGYYPFWNVSGTELAGGVFRPPGISPKISDELTVIDDNYTIEFNATAPCDIDLLNNYTYTLLQRDYCQTELNSSQLNISIPLDDNVVLPNTMIPISVNIESLIHDSTWLEIDVLQIRMSLYHLSLLFYSVDSCSTVSRSGVSLTGVCPNDTFTVPIGTTLTYECSYSFTSGYYPFWNVSGTELAGGSFIPPGIMDIDHIGIISGSIYHNAFGIEPPVTNLAVSLTESVLTITTNKNHTMLDIQCGVCQYALAECYSTEFIGTGSVQLTAFGPPSSLSHELRENDTVKLSWLPPLVEAVFTYNIIIMESTNNSLTVTNINITNNTYVIISPRDIVQYTQCKEYQWGVRAAGSNVSLYGFTNITMADTNFTIISAPFVPDELIIFVNDSTSYSLHFN</sequence>
<name>A0A1X7UY61_AMPQE</name>